<dbReference type="RefSeq" id="XP_031005862.1">
    <property type="nucleotide sequence ID" value="XM_031148144.1"/>
</dbReference>
<name>A0A8H8R288_9HELO</name>
<evidence type="ECO:0000256" key="1">
    <source>
        <dbReference type="ARBA" id="ARBA00022793"/>
    </source>
</evidence>
<keyword evidence="1 3" id="KW-0210">Decarboxylase</keyword>
<dbReference type="GeneID" id="41983368"/>
<keyword evidence="7" id="KW-1185">Reference proteome</keyword>
<dbReference type="AlphaFoldDB" id="A0A8H8R288"/>
<accession>A0A8H8R288</accession>
<dbReference type="InterPro" id="IPR032465">
    <property type="entry name" value="ACMSD"/>
</dbReference>
<keyword evidence="4" id="KW-0732">Signal</keyword>
<dbReference type="GO" id="GO:0019748">
    <property type="term" value="P:secondary metabolic process"/>
    <property type="evidence" value="ECO:0007669"/>
    <property type="project" value="TreeGrafter"/>
</dbReference>
<dbReference type="GO" id="GO:0016831">
    <property type="term" value="F:carboxy-lyase activity"/>
    <property type="evidence" value="ECO:0007669"/>
    <property type="project" value="UniProtKB-KW"/>
</dbReference>
<dbReference type="OrthoDB" id="2832284at2759"/>
<proteinExistence type="inferred from homology"/>
<keyword evidence="2 3" id="KW-0456">Lyase</keyword>
<dbReference type="InterPro" id="IPR032466">
    <property type="entry name" value="Metal_Hydrolase"/>
</dbReference>
<organism evidence="6 7">
    <name type="scientific">Lachnellula hyalina</name>
    <dbReference type="NCBI Taxonomy" id="1316788"/>
    <lineage>
        <taxon>Eukaryota</taxon>
        <taxon>Fungi</taxon>
        <taxon>Dikarya</taxon>
        <taxon>Ascomycota</taxon>
        <taxon>Pezizomycotina</taxon>
        <taxon>Leotiomycetes</taxon>
        <taxon>Helotiales</taxon>
        <taxon>Lachnaceae</taxon>
        <taxon>Lachnellula</taxon>
    </lineage>
</organism>
<protein>
    <submittedName>
        <fullName evidence="6">Decarboxylase</fullName>
    </submittedName>
</protein>
<feature type="domain" description="Amidohydrolase-related" evidence="5">
    <location>
        <begin position="30"/>
        <end position="348"/>
    </location>
</feature>
<comment type="similarity">
    <text evidence="3">Belongs to the metallo-dependent hydrolases superfamily.</text>
</comment>
<dbReference type="Gene3D" id="3.20.20.140">
    <property type="entry name" value="Metal-dependent hydrolases"/>
    <property type="match status" value="1"/>
</dbReference>
<comment type="caution">
    <text evidence="6">The sequence shown here is derived from an EMBL/GenBank/DDBJ whole genome shotgun (WGS) entry which is preliminary data.</text>
</comment>
<evidence type="ECO:0000256" key="3">
    <source>
        <dbReference type="RuleBase" id="RU366045"/>
    </source>
</evidence>
<evidence type="ECO:0000256" key="2">
    <source>
        <dbReference type="ARBA" id="ARBA00023239"/>
    </source>
</evidence>
<evidence type="ECO:0000313" key="6">
    <source>
        <dbReference type="EMBL" id="TVY27074.1"/>
    </source>
</evidence>
<dbReference type="GO" id="GO:0016787">
    <property type="term" value="F:hydrolase activity"/>
    <property type="evidence" value="ECO:0007669"/>
    <property type="project" value="InterPro"/>
</dbReference>
<dbReference type="InterPro" id="IPR006680">
    <property type="entry name" value="Amidohydro-rel"/>
</dbReference>
<dbReference type="PANTHER" id="PTHR21240:SF28">
    <property type="entry name" value="ISO-OROTATE DECARBOXYLASE (EUROFUNG)"/>
    <property type="match status" value="1"/>
</dbReference>
<dbReference type="GO" id="GO:0005737">
    <property type="term" value="C:cytoplasm"/>
    <property type="evidence" value="ECO:0007669"/>
    <property type="project" value="TreeGrafter"/>
</dbReference>
<dbReference type="SUPFAM" id="SSF51556">
    <property type="entry name" value="Metallo-dependent hydrolases"/>
    <property type="match status" value="1"/>
</dbReference>
<dbReference type="Proteomes" id="UP000431533">
    <property type="component" value="Unassembled WGS sequence"/>
</dbReference>
<evidence type="ECO:0000313" key="7">
    <source>
        <dbReference type="Proteomes" id="UP000431533"/>
    </source>
</evidence>
<evidence type="ECO:0000256" key="4">
    <source>
        <dbReference type="SAM" id="SignalP"/>
    </source>
</evidence>
<evidence type="ECO:0000259" key="5">
    <source>
        <dbReference type="Pfam" id="PF04909"/>
    </source>
</evidence>
<feature type="signal peptide" evidence="4">
    <location>
        <begin position="1"/>
        <end position="20"/>
    </location>
</feature>
<sequence>MPSLLASSLVWLLAATSTLASTVVDASFKIDVHSHVVPDFYRQALIDAGYPVKTLGGVATLFTDGFPVSVWNLTDHIAAMDTMGVNYSTISVSAPGVNFLAGKGLAAAALATRLNLAMYSYTQAYPTRLGAMCILPLPDIQASLAEIAFCLDVLRFDGVGLYTNANGTYLGDGALDPIFDLLNARSATVFVHPVAPGCSGAALGHPDPMTEYPFESVRAMENMLLTGQRANYSSINMIFPHGGGAMPYLATRIAGMASLSFLGSLNVATTLAQFKGYFFDTASSTTLIQLMAMKEFFGGTSKILTGTDYPYVPLAQAKPGLAAIQANGNFTSAEMAQINNQNALSIFPGVARKLGFAI</sequence>
<reference evidence="6 7" key="1">
    <citation type="submission" date="2018-05" db="EMBL/GenBank/DDBJ databases">
        <title>Genome sequencing and assembly of the regulated plant pathogen Lachnellula willkommii and related sister species for the development of diagnostic species identification markers.</title>
        <authorList>
            <person name="Giroux E."/>
            <person name="Bilodeau G."/>
        </authorList>
    </citation>
    <scope>NUCLEOTIDE SEQUENCE [LARGE SCALE GENOMIC DNA]</scope>
    <source>
        <strain evidence="6 7">CBS 185.66</strain>
    </source>
</reference>
<gene>
    <name evidence="6" type="primary">yanB_0</name>
    <name evidence="6" type="ORF">LHYA1_G003170</name>
</gene>
<dbReference type="EMBL" id="QGMH01000055">
    <property type="protein sequence ID" value="TVY27074.1"/>
    <property type="molecule type" value="Genomic_DNA"/>
</dbReference>
<feature type="chain" id="PRO_5034488036" evidence="4">
    <location>
        <begin position="21"/>
        <end position="358"/>
    </location>
</feature>
<dbReference type="PANTHER" id="PTHR21240">
    <property type="entry name" value="2-AMINO-3-CARBOXYLMUCONATE-6-SEMIALDEHYDE DECARBOXYLASE"/>
    <property type="match status" value="1"/>
</dbReference>
<dbReference type="Pfam" id="PF04909">
    <property type="entry name" value="Amidohydro_2"/>
    <property type="match status" value="1"/>
</dbReference>